<feature type="transmembrane region" description="Helical" evidence="1">
    <location>
        <begin position="160"/>
        <end position="181"/>
    </location>
</feature>
<keyword evidence="1" id="KW-0812">Transmembrane</keyword>
<gene>
    <name evidence="2" type="ORF">HII30_00415</name>
</gene>
<evidence type="ECO:0000313" key="2">
    <source>
        <dbReference type="EMBL" id="NMO94250.1"/>
    </source>
</evidence>
<feature type="transmembrane region" description="Helical" evidence="1">
    <location>
        <begin position="73"/>
        <end position="91"/>
    </location>
</feature>
<keyword evidence="1" id="KW-0472">Membrane</keyword>
<name>A0A848M1Y7_PAELE</name>
<feature type="transmembrane region" description="Helical" evidence="1">
    <location>
        <begin position="201"/>
        <end position="228"/>
    </location>
</feature>
<dbReference type="EMBL" id="JABBPN010000001">
    <property type="protein sequence ID" value="NMO94250.1"/>
    <property type="molecule type" value="Genomic_DNA"/>
</dbReference>
<reference evidence="2 3" key="1">
    <citation type="submission" date="2020-04" db="EMBL/GenBank/DDBJ databases">
        <title>Paenibacillus algicola sp. nov., a novel marine bacterium producing alginate lyase.</title>
        <authorList>
            <person name="Huang H."/>
        </authorList>
    </citation>
    <scope>NUCLEOTIDE SEQUENCE [LARGE SCALE GENOMIC DNA]</scope>
    <source>
        <strain evidence="2 3">L7-75</strain>
    </source>
</reference>
<organism evidence="2 3">
    <name type="scientific">Paenibacillus lemnae</name>
    <dbReference type="NCBI Taxonomy" id="1330551"/>
    <lineage>
        <taxon>Bacteria</taxon>
        <taxon>Bacillati</taxon>
        <taxon>Bacillota</taxon>
        <taxon>Bacilli</taxon>
        <taxon>Bacillales</taxon>
        <taxon>Paenibacillaceae</taxon>
        <taxon>Paenibacillus</taxon>
    </lineage>
</organism>
<comment type="caution">
    <text evidence="2">The sequence shown here is derived from an EMBL/GenBank/DDBJ whole genome shotgun (WGS) entry which is preliminary data.</text>
</comment>
<accession>A0A848M1Y7</accession>
<keyword evidence="1" id="KW-1133">Transmembrane helix</keyword>
<feature type="transmembrane region" description="Helical" evidence="1">
    <location>
        <begin position="123"/>
        <end position="140"/>
    </location>
</feature>
<protein>
    <submittedName>
        <fullName evidence="2">Uncharacterized protein</fullName>
    </submittedName>
</protein>
<evidence type="ECO:0000256" key="1">
    <source>
        <dbReference type="SAM" id="Phobius"/>
    </source>
</evidence>
<proteinExistence type="predicted"/>
<evidence type="ECO:0000313" key="3">
    <source>
        <dbReference type="Proteomes" id="UP000565468"/>
    </source>
</evidence>
<dbReference type="Proteomes" id="UP000565468">
    <property type="component" value="Unassembled WGS sequence"/>
</dbReference>
<sequence length="231" mass="26545">MMFISHWIIQHERKGAVHTKNESSHEEADKTAAQRFVNRMWEQRETVGGKLLLSVLVILGIMAIVDLGMALRILQPVLFVGMIVTSFIYIMNDEGEKVKEEELEPESHTMRVILRLIDYRRHPFSLGLLIFLIIVVTVLLSKELGFTFSLETGGHPRYTMSLPVAAFLLSGLTMACGWIYIRQHCDFFGLRQAEQGPYKLFHIHFFEIVLCGASFFIWLFVLVIELFLNGL</sequence>
<feature type="transmembrane region" description="Helical" evidence="1">
    <location>
        <begin position="47"/>
        <end position="67"/>
    </location>
</feature>
<keyword evidence="3" id="KW-1185">Reference proteome</keyword>
<dbReference type="AlphaFoldDB" id="A0A848M1Y7"/>